<sequence length="77" mass="8663">MCEEEKEGAIRQFLHPPRCGAKNIARSKDLWPGPDDYPPRCGAKNIARSKDLWPGPDDYPPRCGAKNIVRPLGLYQT</sequence>
<proteinExistence type="predicted"/>
<dbReference type="Proteomes" id="UP000029981">
    <property type="component" value="Chromosome 5"/>
</dbReference>
<reference evidence="1 2" key="1">
    <citation type="journal article" date="2009" name="Nat. Genet.">
        <title>The genome of the cucumber, Cucumis sativus L.</title>
        <authorList>
            <person name="Huang S."/>
            <person name="Li R."/>
            <person name="Zhang Z."/>
            <person name="Li L."/>
            <person name="Gu X."/>
            <person name="Fan W."/>
            <person name="Lucas W.J."/>
            <person name="Wang X."/>
            <person name="Xie B."/>
            <person name="Ni P."/>
            <person name="Ren Y."/>
            <person name="Zhu H."/>
            <person name="Li J."/>
            <person name="Lin K."/>
            <person name="Jin W."/>
            <person name="Fei Z."/>
            <person name="Li G."/>
            <person name="Staub J."/>
            <person name="Kilian A."/>
            <person name="van der Vossen E.A."/>
            <person name="Wu Y."/>
            <person name="Guo J."/>
            <person name="He J."/>
            <person name="Jia Z."/>
            <person name="Ren Y."/>
            <person name="Tian G."/>
            <person name="Lu Y."/>
            <person name="Ruan J."/>
            <person name="Qian W."/>
            <person name="Wang M."/>
            <person name="Huang Q."/>
            <person name="Li B."/>
            <person name="Xuan Z."/>
            <person name="Cao J."/>
            <person name="Asan"/>
            <person name="Wu Z."/>
            <person name="Zhang J."/>
            <person name="Cai Q."/>
            <person name="Bai Y."/>
            <person name="Zhao B."/>
            <person name="Han Y."/>
            <person name="Li Y."/>
            <person name="Li X."/>
            <person name="Wang S."/>
            <person name="Shi Q."/>
            <person name="Liu S."/>
            <person name="Cho W.K."/>
            <person name="Kim J.Y."/>
            <person name="Xu Y."/>
            <person name="Heller-Uszynska K."/>
            <person name="Miao H."/>
            <person name="Cheng Z."/>
            <person name="Zhang S."/>
            <person name="Wu J."/>
            <person name="Yang Y."/>
            <person name="Kang H."/>
            <person name="Li M."/>
            <person name="Liang H."/>
            <person name="Ren X."/>
            <person name="Shi Z."/>
            <person name="Wen M."/>
            <person name="Jian M."/>
            <person name="Yang H."/>
            <person name="Zhang G."/>
            <person name="Yang Z."/>
            <person name="Chen R."/>
            <person name="Liu S."/>
            <person name="Li J."/>
            <person name="Ma L."/>
            <person name="Liu H."/>
            <person name="Zhou Y."/>
            <person name="Zhao J."/>
            <person name="Fang X."/>
            <person name="Li G."/>
            <person name="Fang L."/>
            <person name="Li Y."/>
            <person name="Liu D."/>
            <person name="Zheng H."/>
            <person name="Zhang Y."/>
            <person name="Qin N."/>
            <person name="Li Z."/>
            <person name="Yang G."/>
            <person name="Yang S."/>
            <person name="Bolund L."/>
            <person name="Kristiansen K."/>
            <person name="Zheng H."/>
            <person name="Li S."/>
            <person name="Zhang X."/>
            <person name="Yang H."/>
            <person name="Wang J."/>
            <person name="Sun R."/>
            <person name="Zhang B."/>
            <person name="Jiang S."/>
            <person name="Wang J."/>
            <person name="Du Y."/>
            <person name="Li S."/>
        </authorList>
    </citation>
    <scope>NUCLEOTIDE SEQUENCE [LARGE SCALE GENOMIC DNA]</scope>
    <source>
        <strain evidence="2">cv. 9930</strain>
    </source>
</reference>
<keyword evidence="2" id="KW-1185">Reference proteome</keyword>
<reference evidence="1 2" key="3">
    <citation type="journal article" date="2010" name="BMC Genomics">
        <title>Transcriptome sequencing and comparative analysis of cucumber flowers with different sex types.</title>
        <authorList>
            <person name="Guo S."/>
            <person name="Zheng Y."/>
            <person name="Joung J.G."/>
            <person name="Liu S."/>
            <person name="Zhang Z."/>
            <person name="Crasta O.R."/>
            <person name="Sobral B.W."/>
            <person name="Xu Y."/>
            <person name="Huang S."/>
            <person name="Fei Z."/>
        </authorList>
    </citation>
    <scope>NUCLEOTIDE SEQUENCE [LARGE SCALE GENOMIC DNA]</scope>
    <source>
        <strain evidence="2">cv. 9930</strain>
    </source>
</reference>
<evidence type="ECO:0000313" key="2">
    <source>
        <dbReference type="Proteomes" id="UP000029981"/>
    </source>
</evidence>
<evidence type="ECO:0000313" key="1">
    <source>
        <dbReference type="EMBL" id="KGN50912.1"/>
    </source>
</evidence>
<dbReference type="AlphaFoldDB" id="A0A0A0KR96"/>
<dbReference type="Gramene" id="KGN50912">
    <property type="protein sequence ID" value="KGN50912"/>
    <property type="gene ID" value="Csa_5G321500"/>
</dbReference>
<protein>
    <submittedName>
        <fullName evidence="1">Uncharacterized protein</fullName>
    </submittedName>
</protein>
<gene>
    <name evidence="1" type="ORF">Csa_5G321500</name>
</gene>
<organism evidence="1 2">
    <name type="scientific">Cucumis sativus</name>
    <name type="common">Cucumber</name>
    <dbReference type="NCBI Taxonomy" id="3659"/>
    <lineage>
        <taxon>Eukaryota</taxon>
        <taxon>Viridiplantae</taxon>
        <taxon>Streptophyta</taxon>
        <taxon>Embryophyta</taxon>
        <taxon>Tracheophyta</taxon>
        <taxon>Spermatophyta</taxon>
        <taxon>Magnoliopsida</taxon>
        <taxon>eudicotyledons</taxon>
        <taxon>Gunneridae</taxon>
        <taxon>Pentapetalae</taxon>
        <taxon>rosids</taxon>
        <taxon>fabids</taxon>
        <taxon>Cucurbitales</taxon>
        <taxon>Cucurbitaceae</taxon>
        <taxon>Benincaseae</taxon>
        <taxon>Cucumis</taxon>
    </lineage>
</organism>
<dbReference type="EMBL" id="CM002926">
    <property type="protein sequence ID" value="KGN50912.1"/>
    <property type="molecule type" value="Genomic_DNA"/>
</dbReference>
<reference evidence="1 2" key="4">
    <citation type="journal article" date="2011" name="BMC Genomics">
        <title>RNA-Seq improves annotation of protein-coding genes in the cucumber genome.</title>
        <authorList>
            <person name="Li Z."/>
            <person name="Zhang Z."/>
            <person name="Yan P."/>
            <person name="Huang S."/>
            <person name="Fei Z."/>
            <person name="Lin K."/>
        </authorList>
    </citation>
    <scope>NUCLEOTIDE SEQUENCE [LARGE SCALE GENOMIC DNA]</scope>
    <source>
        <strain evidence="2">cv. 9930</strain>
    </source>
</reference>
<accession>A0A0A0KR96</accession>
<name>A0A0A0KR96_CUCSA</name>
<reference evidence="1 2" key="2">
    <citation type="journal article" date="2009" name="PLoS ONE">
        <title>An integrated genetic and cytogenetic map of the cucumber genome.</title>
        <authorList>
            <person name="Ren Y."/>
            <person name="Zhang Z."/>
            <person name="Liu J."/>
            <person name="Staub J.E."/>
            <person name="Han Y."/>
            <person name="Cheng Z."/>
            <person name="Li X."/>
            <person name="Lu J."/>
            <person name="Miao H."/>
            <person name="Kang H."/>
            <person name="Xie B."/>
            <person name="Gu X."/>
            <person name="Wang X."/>
            <person name="Du Y."/>
            <person name="Jin W."/>
            <person name="Huang S."/>
        </authorList>
    </citation>
    <scope>NUCLEOTIDE SEQUENCE [LARGE SCALE GENOMIC DNA]</scope>
    <source>
        <strain evidence="2">cv. 9930</strain>
    </source>
</reference>